<evidence type="ECO:0000313" key="1">
    <source>
        <dbReference type="EMBL" id="BCD70415.1"/>
    </source>
</evidence>
<dbReference type="Proteomes" id="UP000317935">
    <property type="component" value="Chromosome"/>
</dbReference>
<evidence type="ECO:0000313" key="2">
    <source>
        <dbReference type="Proteomes" id="UP000317935"/>
    </source>
</evidence>
<name>A0A6J4CYX5_9HELI</name>
<dbReference type="AlphaFoldDB" id="A0A6J4CYX5"/>
<dbReference type="RefSeq" id="WP_064430154.1">
    <property type="nucleotide sequence ID" value="NZ_AP019774.1"/>
</dbReference>
<reference evidence="1 2" key="1">
    <citation type="submission" date="2019-06" db="EMBL/GenBank/DDBJ databases">
        <title>Complete genome sequence of Helicobacter suis SNTW101c.</title>
        <authorList>
            <person name="Rimbara E."/>
            <person name="Suzuki M."/>
            <person name="Matsui H."/>
            <person name="Nakamura M."/>
            <person name="Mori S."/>
            <person name="Shibayama K."/>
        </authorList>
    </citation>
    <scope>NUCLEOTIDE SEQUENCE [LARGE SCALE GENOMIC DNA]</scope>
    <source>
        <strain evidence="1 2">SNTW101c</strain>
    </source>
</reference>
<dbReference type="EMBL" id="AP019774">
    <property type="protein sequence ID" value="BCD70415.1"/>
    <property type="molecule type" value="Genomic_DNA"/>
</dbReference>
<proteinExistence type="predicted"/>
<dbReference type="OrthoDB" id="5327518at2"/>
<sequence length="243" mass="27813">MGLIRISATLGLLLFLTNLAWGVECMDIKTDLQEQTQAFVKTLITPQSHIDPSSGLQAAYVLETHKAHIDENLYCALIARLYAANIEKVEFEEERGAPFSRGVVSVRAMCFRVIKQSKKGLQTAFKGFCLNLESESTQSQINVEFKKDTLILYMEENFREDDSDLQKLETFVFKELHNRYLLLDYSMKITGEHIAKSDVMINPIYRQKRDGKQIFMDKINNSVLEDLKGACADKKFCKFSDDD</sequence>
<protein>
    <submittedName>
        <fullName evidence="1">Uncharacterized protein</fullName>
    </submittedName>
</protein>
<gene>
    <name evidence="1" type="ORF">SNTW_10600</name>
</gene>
<accession>A0A6J4CYX5</accession>
<organism evidence="1 2">
    <name type="scientific">Helicobacter suis</name>
    <dbReference type="NCBI Taxonomy" id="104628"/>
    <lineage>
        <taxon>Bacteria</taxon>
        <taxon>Pseudomonadati</taxon>
        <taxon>Campylobacterota</taxon>
        <taxon>Epsilonproteobacteria</taxon>
        <taxon>Campylobacterales</taxon>
        <taxon>Helicobacteraceae</taxon>
        <taxon>Helicobacter</taxon>
    </lineage>
</organism>